<evidence type="ECO:0000313" key="1">
    <source>
        <dbReference type="EMBL" id="XDJ15197.1"/>
    </source>
</evidence>
<organism evidence="1">
    <name type="scientific">Pseudomonas phage HRDY3</name>
    <dbReference type="NCBI Taxonomy" id="3236930"/>
    <lineage>
        <taxon>Viruses</taxon>
    </lineage>
</organism>
<sequence length="283" mass="30961">MAFDTSKAKSALVTSGETAATKVHIREAFPIDDRFMRVVAVASAGATKEQVFNGIKAQFKGITPIHGSFVSLAAEPTLHHFEGIVGVVSERVVVNDANRENFKAVAANMYMDQSENLWTLRKTATGEVMVKSVCADDTLVMQQLLACATHDHNDFNNKNLHLESSAHRAMVQGGDLIAYVSQQSCDLQMGIACASIDNEDGSPTTDIYVTRPNGASETVHREMIVVTAGTVDLEDEEAKDANEIATASAADVDRFASFYSRVFARRPAFFDDFMTRVRSYVFF</sequence>
<dbReference type="EMBL" id="PQ015379">
    <property type="protein sequence ID" value="XDJ15197.1"/>
    <property type="molecule type" value="Genomic_DNA"/>
</dbReference>
<reference evidence="1" key="1">
    <citation type="submission" date="2024-07" db="EMBL/GenBank/DDBJ databases">
        <authorList>
            <person name="Bringhurst R.M."/>
            <person name="Homer T.E."/>
        </authorList>
    </citation>
    <scope>NUCLEOTIDE SEQUENCE</scope>
</reference>
<name>A0AB39CE31_9VIRU</name>
<accession>A0AB39CE31</accession>
<protein>
    <submittedName>
        <fullName evidence="1">Uncharacterized protein</fullName>
    </submittedName>
</protein>
<proteinExistence type="predicted"/>